<keyword evidence="8" id="KW-1185">Reference proteome</keyword>
<dbReference type="AlphaFoldDB" id="A0A4R2PLS1"/>
<dbReference type="InParanoid" id="A0A4R2PLS1"/>
<gene>
    <name evidence="7" type="ORF">EV659_103308</name>
</gene>
<organism evidence="7 8">
    <name type="scientific">Rhodothalassium salexigens DSM 2132</name>
    <dbReference type="NCBI Taxonomy" id="1188247"/>
    <lineage>
        <taxon>Bacteria</taxon>
        <taxon>Pseudomonadati</taxon>
        <taxon>Pseudomonadota</taxon>
        <taxon>Alphaproteobacteria</taxon>
        <taxon>Rhodothalassiales</taxon>
        <taxon>Rhodothalassiaceae</taxon>
        <taxon>Rhodothalassium</taxon>
    </lineage>
</organism>
<keyword evidence="2" id="KW-0547">Nucleotide-binding</keyword>
<comment type="caution">
    <text evidence="7">The sequence shown here is derived from an EMBL/GenBank/DDBJ whole genome shotgun (WGS) entry which is preliminary data.</text>
</comment>
<evidence type="ECO:0000259" key="6">
    <source>
        <dbReference type="Pfam" id="PF08245"/>
    </source>
</evidence>
<dbReference type="InterPro" id="IPR004101">
    <property type="entry name" value="Mur_ligase_C"/>
</dbReference>
<dbReference type="Pfam" id="PF08245">
    <property type="entry name" value="Mur_ligase_M"/>
    <property type="match status" value="1"/>
</dbReference>
<dbReference type="InterPro" id="IPR013221">
    <property type="entry name" value="Mur_ligase_cen"/>
</dbReference>
<dbReference type="SUPFAM" id="SSF53244">
    <property type="entry name" value="MurD-like peptide ligases, peptide-binding domain"/>
    <property type="match status" value="1"/>
</dbReference>
<keyword evidence="4" id="KW-0472">Membrane</keyword>
<dbReference type="Gene3D" id="3.40.1190.10">
    <property type="entry name" value="Mur-like, catalytic domain"/>
    <property type="match status" value="1"/>
</dbReference>
<evidence type="ECO:0000259" key="5">
    <source>
        <dbReference type="Pfam" id="PF02875"/>
    </source>
</evidence>
<feature type="transmembrane region" description="Helical" evidence="4">
    <location>
        <begin position="56"/>
        <end position="73"/>
    </location>
</feature>
<feature type="transmembrane region" description="Helical" evidence="4">
    <location>
        <begin position="6"/>
        <end position="24"/>
    </location>
</feature>
<feature type="domain" description="Mur ligase C-terminal" evidence="5">
    <location>
        <begin position="413"/>
        <end position="535"/>
    </location>
</feature>
<reference evidence="7 8" key="1">
    <citation type="submission" date="2019-03" db="EMBL/GenBank/DDBJ databases">
        <title>Genomic Encyclopedia of Type Strains, Phase IV (KMG-IV): sequencing the most valuable type-strain genomes for metagenomic binning, comparative biology and taxonomic classification.</title>
        <authorList>
            <person name="Goeker M."/>
        </authorList>
    </citation>
    <scope>NUCLEOTIDE SEQUENCE [LARGE SCALE GENOMIC DNA]</scope>
    <source>
        <strain evidence="7 8">DSM 2132</strain>
    </source>
</reference>
<dbReference type="PANTHER" id="PTHR43024">
    <property type="entry name" value="UDP-N-ACETYLMURAMOYL-TRIPEPTIDE--D-ALANYL-D-ALANINE LIGASE"/>
    <property type="match status" value="1"/>
</dbReference>
<feature type="transmembrane region" description="Helical" evidence="4">
    <location>
        <begin position="120"/>
        <end position="142"/>
    </location>
</feature>
<keyword evidence="1 7" id="KW-0436">Ligase</keyword>
<feature type="transmembrane region" description="Helical" evidence="4">
    <location>
        <begin position="79"/>
        <end position="99"/>
    </location>
</feature>
<evidence type="ECO:0000313" key="8">
    <source>
        <dbReference type="Proteomes" id="UP000295399"/>
    </source>
</evidence>
<feature type="domain" description="Mur ligase central" evidence="6">
    <location>
        <begin position="198"/>
        <end position="391"/>
    </location>
</feature>
<keyword evidence="4" id="KW-1133">Transmembrane helix</keyword>
<sequence>MNGSLLDGLLIGLVSGVAAVFALARLKAYLMFFQQEEYDAPRFRHWLVAAGARDHWASLAAVGAVALTLMVGHQPAFDLGLRGAAVALLIGGLGLGALASQRLLDRSKKPLVMTERARRLYWLALALALAIWVLGLAAGGPIDGGTGALATLALAQVAPYLLVFADRVLKPFETRIKARYRAEAVDKLARLDPQVIAITGSYGKTSTKQILQHILSAAAPTLATPGSVNTEMGITRVIREQLTPEHQYFIVEMGAYGPGSIARLCRLTPPKLSLVTAVGWAHYERFKSVDAVFQAKFEIAEAAAAQGGVTILNRDMIPARLLDPRLAQGAETYIQTGTEEQMAYRLTRTAVTAEGLTLDVTEAETGATTTLTVPVWGRHQAGNVVVAVAAARRLGLPMATIKAALATLPQVRHRLEVFKRADGPTIVDDAYNSNPAGFAAGLEALGVLTGPGGRRILVTPGMVEMGARHDDAHAELGRLAADSVDVACVVTPQRIPSFVEPLAAAPGVALHRFERQSDAENWVKTHAHAGDAVLFENNLPDLYEARPRF</sequence>
<proteinExistence type="predicted"/>
<dbReference type="GO" id="GO:0016881">
    <property type="term" value="F:acid-amino acid ligase activity"/>
    <property type="evidence" value="ECO:0007669"/>
    <property type="project" value="InterPro"/>
</dbReference>
<evidence type="ECO:0000256" key="1">
    <source>
        <dbReference type="ARBA" id="ARBA00022598"/>
    </source>
</evidence>
<evidence type="ECO:0000256" key="4">
    <source>
        <dbReference type="SAM" id="Phobius"/>
    </source>
</evidence>
<dbReference type="EMBL" id="SLXO01000003">
    <property type="protein sequence ID" value="TCP36417.1"/>
    <property type="molecule type" value="Genomic_DNA"/>
</dbReference>
<dbReference type="RefSeq" id="WP_132707953.1">
    <property type="nucleotide sequence ID" value="NZ_JACIGF010000003.1"/>
</dbReference>
<keyword evidence="4" id="KW-0812">Transmembrane</keyword>
<evidence type="ECO:0000256" key="2">
    <source>
        <dbReference type="ARBA" id="ARBA00022741"/>
    </source>
</evidence>
<dbReference type="InterPro" id="IPR036565">
    <property type="entry name" value="Mur-like_cat_sf"/>
</dbReference>
<dbReference type="GO" id="GO:0005524">
    <property type="term" value="F:ATP binding"/>
    <property type="evidence" value="ECO:0007669"/>
    <property type="project" value="UniProtKB-KW"/>
</dbReference>
<dbReference type="Gene3D" id="3.90.190.20">
    <property type="entry name" value="Mur ligase, C-terminal domain"/>
    <property type="match status" value="1"/>
</dbReference>
<protein>
    <submittedName>
        <fullName evidence="7">UDP-N-acetylmuramoyl-tripeptide--D-alanyl-D-alanine ligase</fullName>
    </submittedName>
</protein>
<accession>A0A4R2PLS1</accession>
<dbReference type="InterPro" id="IPR051046">
    <property type="entry name" value="MurCDEF_CellWall_CoF430Synth"/>
</dbReference>
<evidence type="ECO:0000256" key="3">
    <source>
        <dbReference type="ARBA" id="ARBA00022840"/>
    </source>
</evidence>
<dbReference type="Pfam" id="PF02875">
    <property type="entry name" value="Mur_ligase_C"/>
    <property type="match status" value="1"/>
</dbReference>
<dbReference type="Proteomes" id="UP000295399">
    <property type="component" value="Unassembled WGS sequence"/>
</dbReference>
<dbReference type="PANTHER" id="PTHR43024:SF1">
    <property type="entry name" value="UDP-N-ACETYLMURAMOYL-TRIPEPTIDE--D-ALANYL-D-ALANINE LIGASE"/>
    <property type="match status" value="1"/>
</dbReference>
<dbReference type="OrthoDB" id="9801978at2"/>
<keyword evidence="3" id="KW-0067">ATP-binding</keyword>
<evidence type="ECO:0000313" key="7">
    <source>
        <dbReference type="EMBL" id="TCP36417.1"/>
    </source>
</evidence>
<name>A0A4R2PLS1_RHOSA</name>
<dbReference type="InterPro" id="IPR036615">
    <property type="entry name" value="Mur_ligase_C_dom_sf"/>
</dbReference>
<dbReference type="SUPFAM" id="SSF53623">
    <property type="entry name" value="MurD-like peptide ligases, catalytic domain"/>
    <property type="match status" value="1"/>
</dbReference>